<comment type="subcellular location">
    <subcellularLocation>
        <location evidence="1">Cell outer membrane</location>
    </subcellularLocation>
</comment>
<evidence type="ECO:0000313" key="9">
    <source>
        <dbReference type="EMBL" id="MBB4026519.1"/>
    </source>
</evidence>
<dbReference type="GeneID" id="93101843"/>
<evidence type="ECO:0000256" key="3">
    <source>
        <dbReference type="ARBA" id="ARBA00022729"/>
    </source>
</evidence>
<evidence type="ECO:0000256" key="1">
    <source>
        <dbReference type="ARBA" id="ARBA00004442"/>
    </source>
</evidence>
<keyword evidence="6" id="KW-0998">Cell outer membrane</keyword>
<keyword evidence="5" id="KW-0564">Palmitate</keyword>
<feature type="region of interest" description="Disordered" evidence="8">
    <location>
        <begin position="349"/>
        <end position="375"/>
    </location>
</feature>
<dbReference type="RefSeq" id="WP_124317592.1">
    <property type="nucleotide sequence ID" value="NZ_AP028155.1"/>
</dbReference>
<evidence type="ECO:0000256" key="2">
    <source>
        <dbReference type="ARBA" id="ARBA00007248"/>
    </source>
</evidence>
<comment type="similarity">
    <text evidence="2">Belongs to the bacteroidetes fimbrillin superfamily. FimB/Mfa2 family.</text>
</comment>
<evidence type="ECO:0000256" key="8">
    <source>
        <dbReference type="SAM" id="MobiDB-lite"/>
    </source>
</evidence>
<keyword evidence="10" id="KW-1185">Reference proteome</keyword>
<name>A0A7W6HY57_9BACT</name>
<dbReference type="GO" id="GO:0009279">
    <property type="term" value="C:cell outer membrane"/>
    <property type="evidence" value="ECO:0007669"/>
    <property type="project" value="UniProtKB-SubCell"/>
</dbReference>
<protein>
    <recommendedName>
        <fullName evidence="11">FimB/Mfa2 family fimbrial subunit</fullName>
    </recommendedName>
</protein>
<dbReference type="Pfam" id="PF08842">
    <property type="entry name" value="Mfa2"/>
    <property type="match status" value="1"/>
</dbReference>
<evidence type="ECO:0000256" key="6">
    <source>
        <dbReference type="ARBA" id="ARBA00023237"/>
    </source>
</evidence>
<keyword evidence="4" id="KW-0472">Membrane</keyword>
<dbReference type="Proteomes" id="UP000546007">
    <property type="component" value="Unassembled WGS sequence"/>
</dbReference>
<dbReference type="Gene3D" id="2.60.40.2100">
    <property type="match status" value="1"/>
</dbReference>
<evidence type="ECO:0000256" key="4">
    <source>
        <dbReference type="ARBA" id="ARBA00023136"/>
    </source>
</evidence>
<dbReference type="EMBL" id="JACIES010000005">
    <property type="protein sequence ID" value="MBB4026519.1"/>
    <property type="molecule type" value="Genomic_DNA"/>
</dbReference>
<dbReference type="AlphaFoldDB" id="A0A7W6HY57"/>
<keyword evidence="3" id="KW-0732">Signal</keyword>
<evidence type="ECO:0000256" key="5">
    <source>
        <dbReference type="ARBA" id="ARBA00023139"/>
    </source>
</evidence>
<sequence length="375" mass="40335">MKRIIYTLMTFSLIVGFWGCGGSGGGEDEPEPIPGEKVVKVECVLKSGVSSLDDTGLKGIISHVRLYVFDQAGKLQESFKYNSVDGIEKLELNKGNYTIVFVGNVLEDANIAGDVVGTALSDMKIQLTKKEGAANFTPLGDVLFAKSSLAVGDDDTSVELTAKRTLATTKMQVTDYSGKIAEVGILVPNVGTTLAFGETEWKNPGTVFVAMTKGGNIRGFSRAEEENHYSATMNIVVLDEGTSTGASNNIECNIIARDDTREIVLTQALTLDVKTKPDMQVVTNMEVNESDAGDGQLESAVNKVETTDETGNTEVLPDDKIDIKKNDVNVNVLPGDWQIGNTEDVEVGKPESVVQPEGTEKDWEKGNVEDVVVKD</sequence>
<evidence type="ECO:0000256" key="7">
    <source>
        <dbReference type="ARBA" id="ARBA00023288"/>
    </source>
</evidence>
<organism evidence="9 10">
    <name type="scientific">Butyricimonas faecihominis</name>
    <dbReference type="NCBI Taxonomy" id="1472416"/>
    <lineage>
        <taxon>Bacteria</taxon>
        <taxon>Pseudomonadati</taxon>
        <taxon>Bacteroidota</taxon>
        <taxon>Bacteroidia</taxon>
        <taxon>Bacteroidales</taxon>
        <taxon>Odoribacteraceae</taxon>
        <taxon>Butyricimonas</taxon>
    </lineage>
</organism>
<evidence type="ECO:0000313" key="10">
    <source>
        <dbReference type="Proteomes" id="UP000546007"/>
    </source>
</evidence>
<comment type="caution">
    <text evidence="9">The sequence shown here is derived from an EMBL/GenBank/DDBJ whole genome shotgun (WGS) entry which is preliminary data.</text>
</comment>
<gene>
    <name evidence="9" type="ORF">GGR14_002313</name>
</gene>
<feature type="compositionally biased region" description="Basic and acidic residues" evidence="8">
    <location>
        <begin position="358"/>
        <end position="375"/>
    </location>
</feature>
<proteinExistence type="inferred from homology"/>
<keyword evidence="7" id="KW-0449">Lipoprotein</keyword>
<reference evidence="9 10" key="1">
    <citation type="submission" date="2020-08" db="EMBL/GenBank/DDBJ databases">
        <title>Genomic Encyclopedia of Type Strains, Phase IV (KMG-IV): sequencing the most valuable type-strain genomes for metagenomic binning, comparative biology and taxonomic classification.</title>
        <authorList>
            <person name="Goeker M."/>
        </authorList>
    </citation>
    <scope>NUCLEOTIDE SEQUENCE [LARGE SCALE GENOMIC DNA]</scope>
    <source>
        <strain evidence="9 10">DSM 105721</strain>
    </source>
</reference>
<evidence type="ECO:0008006" key="11">
    <source>
        <dbReference type="Google" id="ProtNLM"/>
    </source>
</evidence>
<dbReference type="InterPro" id="IPR014941">
    <property type="entry name" value="FimB/Mfa2/Mfa3"/>
</dbReference>
<accession>A0A7W6HY57</accession>
<dbReference type="OrthoDB" id="1097825at2"/>